<dbReference type="InterPro" id="IPR050535">
    <property type="entry name" value="DNA_Repair-Maintenance_Comp"/>
</dbReference>
<dbReference type="SUPFAM" id="SSF56300">
    <property type="entry name" value="Metallo-dependent phosphatases"/>
    <property type="match status" value="1"/>
</dbReference>
<evidence type="ECO:0000259" key="7">
    <source>
        <dbReference type="Pfam" id="PF00149"/>
    </source>
</evidence>
<keyword evidence="4 6" id="KW-0378">Hydrolase</keyword>
<name>A0A7K0DUN2_9NOCA</name>
<proteinExistence type="inferred from homology"/>
<dbReference type="NCBIfam" id="TIGR00619">
    <property type="entry name" value="sbcd"/>
    <property type="match status" value="1"/>
</dbReference>
<dbReference type="GO" id="GO:0006260">
    <property type="term" value="P:DNA replication"/>
    <property type="evidence" value="ECO:0007669"/>
    <property type="project" value="UniProtKB-KW"/>
</dbReference>
<comment type="subunit">
    <text evidence="6">Heterodimer of SbcC and SbcD.</text>
</comment>
<keyword evidence="9" id="KW-1185">Reference proteome</keyword>
<dbReference type="RefSeq" id="WP_153344641.1">
    <property type="nucleotide sequence ID" value="NZ_WEGI01000009.1"/>
</dbReference>
<dbReference type="GO" id="GO:0004519">
    <property type="term" value="F:endonuclease activity"/>
    <property type="evidence" value="ECO:0007669"/>
    <property type="project" value="UniProtKB-KW"/>
</dbReference>
<keyword evidence="6" id="KW-0235">DNA replication</keyword>
<dbReference type="PANTHER" id="PTHR30337:SF0">
    <property type="entry name" value="NUCLEASE SBCCD SUBUNIT D"/>
    <property type="match status" value="1"/>
</dbReference>
<sequence length="393" mass="42539">MRMLHTSDWHIGRTFHGVDLLVDQARSLEHIAAIVAEQHVDVVLVPGDVYDRSIPGAEAIAVCNRGFEAIRAAGAVIVATSGNHDSPTRLGALGSFAAAGGLHLRTTVADVDRPVLLSDEFGEIACYGLPYLEPEITRVELRVPQARSHADILAAAMTRIRADLGRRGNPRSVVLAHAFVVGGEATGSERSISVGGVETVPLGAFDGIDYVALGHLHSPQVLSESVRYSGSPLPYSFGERSHRKAVWVLELDGTGLKEVTRHEIPPVRGLTQLTGELDSLLTDPAHAEAEDHYVSAQLTDHARPVDGLRRLRDRFPHAVHVEWTRPEGNPELRYRERVDGRRDAEIAHSFLSDVRGTPTSGEMRWLERALATATAERPAEAVAATSLVEGLTA</sequence>
<dbReference type="GO" id="GO:0006310">
    <property type="term" value="P:DNA recombination"/>
    <property type="evidence" value="ECO:0007669"/>
    <property type="project" value="UniProtKB-KW"/>
</dbReference>
<dbReference type="Pfam" id="PF00149">
    <property type="entry name" value="Metallophos"/>
    <property type="match status" value="1"/>
</dbReference>
<evidence type="ECO:0000313" key="9">
    <source>
        <dbReference type="Proteomes" id="UP000431401"/>
    </source>
</evidence>
<evidence type="ECO:0000256" key="2">
    <source>
        <dbReference type="ARBA" id="ARBA00013365"/>
    </source>
</evidence>
<dbReference type="InterPro" id="IPR041796">
    <property type="entry name" value="Mre11_N"/>
</dbReference>
<evidence type="ECO:0000256" key="4">
    <source>
        <dbReference type="ARBA" id="ARBA00022801"/>
    </source>
</evidence>
<dbReference type="InterPro" id="IPR029052">
    <property type="entry name" value="Metallo-depent_PP-like"/>
</dbReference>
<feature type="domain" description="Calcineurin-like phosphoesterase" evidence="7">
    <location>
        <begin position="1"/>
        <end position="219"/>
    </location>
</feature>
<keyword evidence="6" id="KW-0255">Endonuclease</keyword>
<evidence type="ECO:0000256" key="3">
    <source>
        <dbReference type="ARBA" id="ARBA00022722"/>
    </source>
</evidence>
<dbReference type="OrthoDB" id="9773856at2"/>
<organism evidence="8 9">
    <name type="scientific">Nocardia aurantia</name>
    <dbReference type="NCBI Taxonomy" id="2585199"/>
    <lineage>
        <taxon>Bacteria</taxon>
        <taxon>Bacillati</taxon>
        <taxon>Actinomycetota</taxon>
        <taxon>Actinomycetes</taxon>
        <taxon>Mycobacteriales</taxon>
        <taxon>Nocardiaceae</taxon>
        <taxon>Nocardia</taxon>
    </lineage>
</organism>
<protein>
    <recommendedName>
        <fullName evidence="2 6">Nuclease SbcCD subunit D</fullName>
    </recommendedName>
</protein>
<dbReference type="CDD" id="cd00840">
    <property type="entry name" value="MPP_Mre11_N"/>
    <property type="match status" value="1"/>
</dbReference>
<dbReference type="InterPro" id="IPR004593">
    <property type="entry name" value="SbcD"/>
</dbReference>
<dbReference type="Gene3D" id="3.60.21.10">
    <property type="match status" value="1"/>
</dbReference>
<keyword evidence="6" id="KW-0233">DNA recombination</keyword>
<evidence type="ECO:0000256" key="6">
    <source>
        <dbReference type="RuleBase" id="RU363069"/>
    </source>
</evidence>
<keyword evidence="5 6" id="KW-0269">Exonuclease</keyword>
<dbReference type="GO" id="GO:0008408">
    <property type="term" value="F:3'-5' exonuclease activity"/>
    <property type="evidence" value="ECO:0007669"/>
    <property type="project" value="InterPro"/>
</dbReference>
<dbReference type="EMBL" id="WEGI01000009">
    <property type="protein sequence ID" value="MQY28534.1"/>
    <property type="molecule type" value="Genomic_DNA"/>
</dbReference>
<comment type="similarity">
    <text evidence="1 6">Belongs to the SbcD family.</text>
</comment>
<dbReference type="InterPro" id="IPR004843">
    <property type="entry name" value="Calcineurin-like_PHP"/>
</dbReference>
<keyword evidence="3 6" id="KW-0540">Nuclease</keyword>
<reference evidence="8 9" key="1">
    <citation type="submission" date="2019-10" db="EMBL/GenBank/DDBJ databases">
        <title>Nocardia macrotermitis sp. nov. and Nocardia aurantia sp. nov., isolated from the gut of fungus growing-termite Macrotermes natalensis.</title>
        <authorList>
            <person name="Benndorf R."/>
            <person name="Schwitalla J."/>
            <person name="Martin K."/>
            <person name="De Beer W."/>
            <person name="Kaster A.-K."/>
            <person name="Vollmers J."/>
            <person name="Poulsen M."/>
            <person name="Beemelmanns C."/>
        </authorList>
    </citation>
    <scope>NUCLEOTIDE SEQUENCE [LARGE SCALE GENOMIC DNA]</scope>
    <source>
        <strain evidence="8 9">RB56</strain>
    </source>
</reference>
<dbReference type="PANTHER" id="PTHR30337">
    <property type="entry name" value="COMPONENT OF ATP-DEPENDENT DSDNA EXONUCLEASE"/>
    <property type="match status" value="1"/>
</dbReference>
<comment type="function">
    <text evidence="6">SbcCD cleaves DNA hairpin structures. These structures can inhibit DNA replication and are intermediates in certain DNA recombination reactions. The complex acts as a 3'-&gt;5' double strand exonuclease that can open hairpins. It also has a 5' single-strand endonuclease activity.</text>
</comment>
<gene>
    <name evidence="6 8" type="primary">sbcD</name>
    <name evidence="8" type="ORF">NRB56_41180</name>
</gene>
<evidence type="ECO:0000256" key="5">
    <source>
        <dbReference type="ARBA" id="ARBA00022839"/>
    </source>
</evidence>
<evidence type="ECO:0000313" key="8">
    <source>
        <dbReference type="EMBL" id="MQY28534.1"/>
    </source>
</evidence>
<comment type="caution">
    <text evidence="8">The sequence shown here is derived from an EMBL/GenBank/DDBJ whole genome shotgun (WGS) entry which is preliminary data.</text>
</comment>
<dbReference type="Proteomes" id="UP000431401">
    <property type="component" value="Unassembled WGS sequence"/>
</dbReference>
<evidence type="ECO:0000256" key="1">
    <source>
        <dbReference type="ARBA" id="ARBA00010555"/>
    </source>
</evidence>
<accession>A0A7K0DUN2</accession>
<dbReference type="AlphaFoldDB" id="A0A7K0DUN2"/>